<gene>
    <name evidence="2" type="ORF">CC80DRAFT_523935</name>
</gene>
<feature type="domain" description="DUF3669" evidence="1">
    <location>
        <begin position="290"/>
        <end position="354"/>
    </location>
</feature>
<dbReference type="Proteomes" id="UP000800035">
    <property type="component" value="Unassembled WGS sequence"/>
</dbReference>
<sequence>MENIMLEEKLDAKNTLKRFLSINSEVSTSSSFAERQQIAVGTRSNFRVIGAGTCGRVFEIPGTVDIFKVANHPGKSTDMLWDDYNMHLRVSEVFDKFGRDQIDTHVPRVKYFVGSADEDFWSENLYRFPNGSQTPSNLLCAERILPLAKPIRHSLIAQYCPESHQEVIKNDISNQDCLVRLYLGKRRQSRNLRFFQLRNFNLHLDQMEALELDVLGFAKSIADAMAILHWAVHIDGNDVEFVLGSAPNRIPDPAQIISKPLTAAQVNKMAPNTSTWSAHLADFKRRITHMWMLDFNRCKDFCPNEEGLEQLVHSFFRNDPYFPRPLAELSKDRELWAVWSDRYLRTSARLAGEKHQSLPKKFIEMVVSEQRRKMQQRQNLEQGNVE</sequence>
<dbReference type="InterPro" id="IPR022137">
    <property type="entry name" value="Znf_prot_DUF3669"/>
</dbReference>
<organism evidence="2 3">
    <name type="scientific">Byssothecium circinans</name>
    <dbReference type="NCBI Taxonomy" id="147558"/>
    <lineage>
        <taxon>Eukaryota</taxon>
        <taxon>Fungi</taxon>
        <taxon>Dikarya</taxon>
        <taxon>Ascomycota</taxon>
        <taxon>Pezizomycotina</taxon>
        <taxon>Dothideomycetes</taxon>
        <taxon>Pleosporomycetidae</taxon>
        <taxon>Pleosporales</taxon>
        <taxon>Massarineae</taxon>
        <taxon>Massarinaceae</taxon>
        <taxon>Byssothecium</taxon>
    </lineage>
</organism>
<dbReference type="PANTHER" id="PTHR40780:SF2">
    <property type="entry name" value="DUF3669 DOMAIN-CONTAINING PROTEIN"/>
    <property type="match status" value="1"/>
</dbReference>
<evidence type="ECO:0000259" key="1">
    <source>
        <dbReference type="Pfam" id="PF12417"/>
    </source>
</evidence>
<name>A0A6A5U227_9PLEO</name>
<dbReference type="Pfam" id="PF12417">
    <property type="entry name" value="DUF3669"/>
    <property type="match status" value="1"/>
</dbReference>
<dbReference type="PANTHER" id="PTHR40780">
    <property type="entry name" value="DUF3669 DOMAIN-CONTAINING PROTEIN"/>
    <property type="match status" value="1"/>
</dbReference>
<keyword evidence="3" id="KW-1185">Reference proteome</keyword>
<dbReference type="AlphaFoldDB" id="A0A6A5U227"/>
<evidence type="ECO:0000313" key="3">
    <source>
        <dbReference type="Proteomes" id="UP000800035"/>
    </source>
</evidence>
<accession>A0A6A5U227</accession>
<protein>
    <recommendedName>
        <fullName evidence="1">DUF3669 domain-containing protein</fullName>
    </recommendedName>
</protein>
<dbReference type="OrthoDB" id="2993351at2759"/>
<evidence type="ECO:0000313" key="2">
    <source>
        <dbReference type="EMBL" id="KAF1959213.1"/>
    </source>
</evidence>
<reference evidence="2" key="1">
    <citation type="journal article" date="2020" name="Stud. Mycol.">
        <title>101 Dothideomycetes genomes: a test case for predicting lifestyles and emergence of pathogens.</title>
        <authorList>
            <person name="Haridas S."/>
            <person name="Albert R."/>
            <person name="Binder M."/>
            <person name="Bloem J."/>
            <person name="Labutti K."/>
            <person name="Salamov A."/>
            <person name="Andreopoulos B."/>
            <person name="Baker S."/>
            <person name="Barry K."/>
            <person name="Bills G."/>
            <person name="Bluhm B."/>
            <person name="Cannon C."/>
            <person name="Castanera R."/>
            <person name="Culley D."/>
            <person name="Daum C."/>
            <person name="Ezra D."/>
            <person name="Gonzalez J."/>
            <person name="Henrissat B."/>
            <person name="Kuo A."/>
            <person name="Liang C."/>
            <person name="Lipzen A."/>
            <person name="Lutzoni F."/>
            <person name="Magnuson J."/>
            <person name="Mondo S."/>
            <person name="Nolan M."/>
            <person name="Ohm R."/>
            <person name="Pangilinan J."/>
            <person name="Park H.-J."/>
            <person name="Ramirez L."/>
            <person name="Alfaro M."/>
            <person name="Sun H."/>
            <person name="Tritt A."/>
            <person name="Yoshinaga Y."/>
            <person name="Zwiers L.-H."/>
            <person name="Turgeon B."/>
            <person name="Goodwin S."/>
            <person name="Spatafora J."/>
            <person name="Crous P."/>
            <person name="Grigoriev I."/>
        </authorList>
    </citation>
    <scope>NUCLEOTIDE SEQUENCE</scope>
    <source>
        <strain evidence="2">CBS 675.92</strain>
    </source>
</reference>
<dbReference type="EMBL" id="ML976985">
    <property type="protein sequence ID" value="KAF1959213.1"/>
    <property type="molecule type" value="Genomic_DNA"/>
</dbReference>
<proteinExistence type="predicted"/>